<gene>
    <name evidence="9" type="ORF">C7Y72_20780</name>
</gene>
<reference evidence="9 10" key="1">
    <citation type="submission" date="2018-03" db="EMBL/GenBank/DDBJ databases">
        <title>Aquarubrobacter algicola gen. nov., sp. nov., a novel actinobacterium isolated from shallow eutrophic lake during the end of cyanobacterial harmful algal blooms.</title>
        <authorList>
            <person name="Chun S.J."/>
        </authorList>
    </citation>
    <scope>NUCLEOTIDE SEQUENCE [LARGE SCALE GENOMIC DNA]</scope>
    <source>
        <strain evidence="9 10">Seoho-28</strain>
    </source>
</reference>
<sequence>MLGVTVFGLSITEILRDLGYLGLGLLMFAETVFPPIPSEAVLPLAGYLVAIDEFGLVQVVLASTLGSVVGAMLLYEAAARGGRPFAERFLKVARQDLRRLEHAEEWFERRGAIVVVVGRCIPGVRSLVSLPAGVLRMGRVKYVALTTLGSLIWNCVLVGIGMALGSRWEEVGDVIGPLSKPLLALAVLGTAAFLLYRGLRARRAAAGAGAS</sequence>
<feature type="transmembrane region" description="Helical" evidence="7">
    <location>
        <begin position="56"/>
        <end position="75"/>
    </location>
</feature>
<evidence type="ECO:0000256" key="7">
    <source>
        <dbReference type="SAM" id="Phobius"/>
    </source>
</evidence>
<keyword evidence="10" id="KW-1185">Reference proteome</keyword>
<evidence type="ECO:0000313" key="9">
    <source>
        <dbReference type="EMBL" id="PTL55009.1"/>
    </source>
</evidence>
<keyword evidence="5 7" id="KW-1133">Transmembrane helix</keyword>
<dbReference type="Pfam" id="PF09335">
    <property type="entry name" value="VTT_dom"/>
    <property type="match status" value="1"/>
</dbReference>
<feature type="domain" description="VTT" evidence="8">
    <location>
        <begin position="36"/>
        <end position="161"/>
    </location>
</feature>
<accession>A0A2T4UCR7</accession>
<organism evidence="9 10">
    <name type="scientific">Paraconexibacter algicola</name>
    <dbReference type="NCBI Taxonomy" id="2133960"/>
    <lineage>
        <taxon>Bacteria</taxon>
        <taxon>Bacillati</taxon>
        <taxon>Actinomycetota</taxon>
        <taxon>Thermoleophilia</taxon>
        <taxon>Solirubrobacterales</taxon>
        <taxon>Paraconexibacteraceae</taxon>
        <taxon>Paraconexibacter</taxon>
    </lineage>
</organism>
<dbReference type="InterPro" id="IPR032816">
    <property type="entry name" value="VTT_dom"/>
</dbReference>
<comment type="subcellular location">
    <subcellularLocation>
        <location evidence="1">Cell membrane</location>
        <topology evidence="1">Multi-pass membrane protein</topology>
    </subcellularLocation>
</comment>
<feature type="transmembrane region" description="Helical" evidence="7">
    <location>
        <begin position="142"/>
        <end position="166"/>
    </location>
</feature>
<dbReference type="PANTHER" id="PTHR42709:SF6">
    <property type="entry name" value="UNDECAPRENYL PHOSPHATE TRANSPORTER A"/>
    <property type="match status" value="1"/>
</dbReference>
<evidence type="ECO:0000256" key="3">
    <source>
        <dbReference type="ARBA" id="ARBA00022475"/>
    </source>
</evidence>
<keyword evidence="6 7" id="KW-0472">Membrane</keyword>
<dbReference type="GO" id="GO:0005886">
    <property type="term" value="C:plasma membrane"/>
    <property type="evidence" value="ECO:0007669"/>
    <property type="project" value="UniProtKB-SubCell"/>
</dbReference>
<comment type="caution">
    <text evidence="9">The sequence shown here is derived from an EMBL/GenBank/DDBJ whole genome shotgun (WGS) entry which is preliminary data.</text>
</comment>
<evidence type="ECO:0000259" key="8">
    <source>
        <dbReference type="Pfam" id="PF09335"/>
    </source>
</evidence>
<evidence type="ECO:0000256" key="1">
    <source>
        <dbReference type="ARBA" id="ARBA00004651"/>
    </source>
</evidence>
<feature type="transmembrane region" description="Helical" evidence="7">
    <location>
        <begin position="178"/>
        <end position="196"/>
    </location>
</feature>
<evidence type="ECO:0000256" key="4">
    <source>
        <dbReference type="ARBA" id="ARBA00022692"/>
    </source>
</evidence>
<dbReference type="Proteomes" id="UP000240739">
    <property type="component" value="Unassembled WGS sequence"/>
</dbReference>
<dbReference type="PANTHER" id="PTHR42709">
    <property type="entry name" value="ALKALINE PHOSPHATASE LIKE PROTEIN"/>
    <property type="match status" value="1"/>
</dbReference>
<protein>
    <submittedName>
        <fullName evidence="9">Alkaline phosphatase</fullName>
    </submittedName>
</protein>
<evidence type="ECO:0000313" key="10">
    <source>
        <dbReference type="Proteomes" id="UP000240739"/>
    </source>
</evidence>
<keyword evidence="4 7" id="KW-0812">Transmembrane</keyword>
<keyword evidence="3" id="KW-1003">Cell membrane</keyword>
<dbReference type="RefSeq" id="WP_107571110.1">
    <property type="nucleotide sequence ID" value="NZ_PYYB01000004.1"/>
</dbReference>
<dbReference type="InterPro" id="IPR051311">
    <property type="entry name" value="DedA_domain"/>
</dbReference>
<evidence type="ECO:0000256" key="6">
    <source>
        <dbReference type="ARBA" id="ARBA00023136"/>
    </source>
</evidence>
<dbReference type="EMBL" id="PYYB01000004">
    <property type="protein sequence ID" value="PTL55009.1"/>
    <property type="molecule type" value="Genomic_DNA"/>
</dbReference>
<proteinExistence type="inferred from homology"/>
<feature type="transmembrane region" description="Helical" evidence="7">
    <location>
        <begin position="18"/>
        <end position="36"/>
    </location>
</feature>
<evidence type="ECO:0000256" key="5">
    <source>
        <dbReference type="ARBA" id="ARBA00022989"/>
    </source>
</evidence>
<evidence type="ECO:0000256" key="2">
    <source>
        <dbReference type="ARBA" id="ARBA00010792"/>
    </source>
</evidence>
<name>A0A2T4UCR7_9ACTN</name>
<comment type="similarity">
    <text evidence="2">Belongs to the DedA family.</text>
</comment>
<dbReference type="AlphaFoldDB" id="A0A2T4UCR7"/>
<dbReference type="OrthoDB" id="9813426at2"/>